<sequence length="82" mass="9055">MKVPVHFAAGVKDVLRLAAPTLRLSIVDTLLDLGDEPTPPEAVPYAEIPGAYELITPTFRTLYTYGPDDLEHVSIWVLHINT</sequence>
<name>A0ABW4GTH4_9ACTN</name>
<dbReference type="RefSeq" id="WP_219539484.1">
    <property type="nucleotide sequence ID" value="NZ_JAHKRM010000063.1"/>
</dbReference>
<comment type="caution">
    <text evidence="1">The sequence shown here is derived from an EMBL/GenBank/DDBJ whole genome shotgun (WGS) entry which is preliminary data.</text>
</comment>
<evidence type="ECO:0000313" key="2">
    <source>
        <dbReference type="Proteomes" id="UP001597097"/>
    </source>
</evidence>
<accession>A0ABW4GTH4</accession>
<organism evidence="1 2">
    <name type="scientific">Nonomuraea guangzhouensis</name>
    <dbReference type="NCBI Taxonomy" id="1291555"/>
    <lineage>
        <taxon>Bacteria</taxon>
        <taxon>Bacillati</taxon>
        <taxon>Actinomycetota</taxon>
        <taxon>Actinomycetes</taxon>
        <taxon>Streptosporangiales</taxon>
        <taxon>Streptosporangiaceae</taxon>
        <taxon>Nonomuraea</taxon>
    </lineage>
</organism>
<proteinExistence type="predicted"/>
<dbReference type="EMBL" id="JBHUCM010000050">
    <property type="protein sequence ID" value="MFD1545774.1"/>
    <property type="molecule type" value="Genomic_DNA"/>
</dbReference>
<reference evidence="2" key="1">
    <citation type="journal article" date="2019" name="Int. J. Syst. Evol. Microbiol.">
        <title>The Global Catalogue of Microorganisms (GCM) 10K type strain sequencing project: providing services to taxonomists for standard genome sequencing and annotation.</title>
        <authorList>
            <consortium name="The Broad Institute Genomics Platform"/>
            <consortium name="The Broad Institute Genome Sequencing Center for Infectious Disease"/>
            <person name="Wu L."/>
            <person name="Ma J."/>
        </authorList>
    </citation>
    <scope>NUCLEOTIDE SEQUENCE [LARGE SCALE GENOMIC DNA]</scope>
    <source>
        <strain evidence="2">CGMCC 1.15399</strain>
    </source>
</reference>
<evidence type="ECO:0008006" key="3">
    <source>
        <dbReference type="Google" id="ProtNLM"/>
    </source>
</evidence>
<keyword evidence="2" id="KW-1185">Reference proteome</keyword>
<gene>
    <name evidence="1" type="ORF">ACFSJ0_52640</name>
</gene>
<evidence type="ECO:0000313" key="1">
    <source>
        <dbReference type="EMBL" id="MFD1545774.1"/>
    </source>
</evidence>
<protein>
    <recommendedName>
        <fullName evidence="3">Type II toxin-antitoxin system RelE/ParE family toxin</fullName>
    </recommendedName>
</protein>
<dbReference type="Proteomes" id="UP001597097">
    <property type="component" value="Unassembled WGS sequence"/>
</dbReference>